<evidence type="ECO:0000256" key="2">
    <source>
        <dbReference type="SAM" id="SignalP"/>
    </source>
</evidence>
<evidence type="ECO:0000313" key="4">
    <source>
        <dbReference type="Proteomes" id="UP001151699"/>
    </source>
</evidence>
<name>A0A9Q0S6H9_9DIPT</name>
<evidence type="ECO:0000313" key="3">
    <source>
        <dbReference type="EMBL" id="KAJ6647049.1"/>
    </source>
</evidence>
<keyword evidence="4" id="KW-1185">Reference proteome</keyword>
<feature type="compositionally biased region" description="Low complexity" evidence="1">
    <location>
        <begin position="53"/>
        <end position="93"/>
    </location>
</feature>
<evidence type="ECO:0000256" key="1">
    <source>
        <dbReference type="SAM" id="MobiDB-lite"/>
    </source>
</evidence>
<proteinExistence type="predicted"/>
<reference evidence="3" key="1">
    <citation type="submission" date="2022-07" db="EMBL/GenBank/DDBJ databases">
        <authorList>
            <person name="Trinca V."/>
            <person name="Uliana J.V.C."/>
            <person name="Torres T.T."/>
            <person name="Ward R.J."/>
            <person name="Monesi N."/>
        </authorList>
    </citation>
    <scope>NUCLEOTIDE SEQUENCE</scope>
    <source>
        <strain evidence="3">HSMRA1968</strain>
        <tissue evidence="3">Whole embryos</tissue>
    </source>
</reference>
<accession>A0A9Q0S6H9</accession>
<feature type="region of interest" description="Disordered" evidence="1">
    <location>
        <begin position="42"/>
        <end position="133"/>
    </location>
</feature>
<comment type="caution">
    <text evidence="3">The sequence shown here is derived from an EMBL/GenBank/DDBJ whole genome shotgun (WGS) entry which is preliminary data.</text>
</comment>
<gene>
    <name evidence="3" type="ORF">Bhyg_02267</name>
</gene>
<feature type="signal peptide" evidence="2">
    <location>
        <begin position="1"/>
        <end position="21"/>
    </location>
</feature>
<dbReference type="EMBL" id="WJQU01000001">
    <property type="protein sequence ID" value="KAJ6647049.1"/>
    <property type="molecule type" value="Genomic_DNA"/>
</dbReference>
<keyword evidence="2" id="KW-0732">Signal</keyword>
<feature type="compositionally biased region" description="Pro residues" evidence="1">
    <location>
        <begin position="94"/>
        <end position="106"/>
    </location>
</feature>
<sequence length="235" mass="25416">MMDQMIIVTLALISTLSIVNGQLYCFVCTNCPDLDELDETMSHQCSSIPPPSTTDLPTTTPDTTTDTTPDTTTDTTPDTTTEPTPDTTTEPSTPVTPPTGTLPPGFPENHNNTLILTYESPGPRHANKNRPINLPRGSRELLLQQLGRLSPSNGIYRCFRISRNVEGTTEVVRGCVIATNSKQDTCNRANDDGLGGVAPLSCRICNYDNCNVATQNTTTSIILILTTIVSINFLN</sequence>
<dbReference type="AlphaFoldDB" id="A0A9Q0S6H9"/>
<organism evidence="3 4">
    <name type="scientific">Pseudolycoriella hygida</name>
    <dbReference type="NCBI Taxonomy" id="35572"/>
    <lineage>
        <taxon>Eukaryota</taxon>
        <taxon>Metazoa</taxon>
        <taxon>Ecdysozoa</taxon>
        <taxon>Arthropoda</taxon>
        <taxon>Hexapoda</taxon>
        <taxon>Insecta</taxon>
        <taxon>Pterygota</taxon>
        <taxon>Neoptera</taxon>
        <taxon>Endopterygota</taxon>
        <taxon>Diptera</taxon>
        <taxon>Nematocera</taxon>
        <taxon>Sciaroidea</taxon>
        <taxon>Sciaridae</taxon>
        <taxon>Pseudolycoriella</taxon>
    </lineage>
</organism>
<feature type="chain" id="PRO_5040272608" evidence="2">
    <location>
        <begin position="22"/>
        <end position="235"/>
    </location>
</feature>
<dbReference type="OrthoDB" id="7790053at2759"/>
<protein>
    <submittedName>
        <fullName evidence="3">Uncharacterized protein</fullName>
    </submittedName>
</protein>
<dbReference type="Proteomes" id="UP001151699">
    <property type="component" value="Chromosome A"/>
</dbReference>